<comment type="subcellular location">
    <subcellularLocation>
        <location evidence="1">Membrane</location>
    </subcellularLocation>
</comment>
<dbReference type="SUPFAM" id="SSF55874">
    <property type="entry name" value="ATPase domain of HSP90 chaperone/DNA topoisomerase II/histidine kinase"/>
    <property type="match status" value="1"/>
</dbReference>
<evidence type="ECO:0000259" key="8">
    <source>
        <dbReference type="PROSITE" id="PS50885"/>
    </source>
</evidence>
<dbReference type="GO" id="GO:0016791">
    <property type="term" value="F:phosphatase activity"/>
    <property type="evidence" value="ECO:0007669"/>
    <property type="project" value="TreeGrafter"/>
</dbReference>
<dbReference type="InterPro" id="IPR003594">
    <property type="entry name" value="HATPase_dom"/>
</dbReference>
<keyword evidence="7" id="KW-0732">Signal</keyword>
<evidence type="ECO:0000256" key="7">
    <source>
        <dbReference type="SAM" id="SignalP"/>
    </source>
</evidence>
<keyword evidence="6" id="KW-1133">Transmembrane helix</keyword>
<dbReference type="Proteomes" id="UP000480684">
    <property type="component" value="Unassembled WGS sequence"/>
</dbReference>
<keyword evidence="6" id="KW-0472">Membrane</keyword>
<dbReference type="CDD" id="cd06225">
    <property type="entry name" value="HAMP"/>
    <property type="match status" value="1"/>
</dbReference>
<keyword evidence="4" id="KW-0418">Kinase</keyword>
<dbReference type="InterPro" id="IPR036890">
    <property type="entry name" value="HATPase_C_sf"/>
</dbReference>
<dbReference type="Gene3D" id="6.10.340.10">
    <property type="match status" value="1"/>
</dbReference>
<dbReference type="PANTHER" id="PTHR43156:SF2">
    <property type="entry name" value="STAGE II SPORULATION PROTEIN E"/>
    <property type="match status" value="1"/>
</dbReference>
<dbReference type="SMART" id="SM00331">
    <property type="entry name" value="PP2C_SIG"/>
    <property type="match status" value="1"/>
</dbReference>
<feature type="transmembrane region" description="Helical" evidence="6">
    <location>
        <begin position="301"/>
        <end position="323"/>
    </location>
</feature>
<dbReference type="InterPro" id="IPR052016">
    <property type="entry name" value="Bact_Sigma-Reg"/>
</dbReference>
<dbReference type="Pfam" id="PF00672">
    <property type="entry name" value="HAMP"/>
    <property type="match status" value="1"/>
</dbReference>
<dbReference type="RefSeq" id="WP_163679309.1">
    <property type="nucleotide sequence ID" value="NZ_JAAIYP010000038.1"/>
</dbReference>
<protein>
    <submittedName>
        <fullName evidence="9">SpoIIE family protein phosphatase</fullName>
    </submittedName>
</protein>
<dbReference type="InterPro" id="IPR003660">
    <property type="entry name" value="HAMP_dom"/>
</dbReference>
<reference evidence="9 10" key="1">
    <citation type="submission" date="2020-02" db="EMBL/GenBank/DDBJ databases">
        <authorList>
            <person name="Dziuba M."/>
            <person name="Kuznetsov B."/>
            <person name="Mardanov A."/>
            <person name="Ravin N."/>
            <person name="Grouzdev D."/>
        </authorList>
    </citation>
    <scope>NUCLEOTIDE SEQUENCE [LARGE SCALE GENOMIC DNA]</scope>
    <source>
        <strain evidence="9 10">SpK</strain>
    </source>
</reference>
<gene>
    <name evidence="9" type="ORF">G4223_11105</name>
</gene>
<evidence type="ECO:0000256" key="3">
    <source>
        <dbReference type="ARBA" id="ARBA00022679"/>
    </source>
</evidence>
<evidence type="ECO:0000256" key="5">
    <source>
        <dbReference type="ARBA" id="ARBA00022801"/>
    </source>
</evidence>
<feature type="signal peptide" evidence="7">
    <location>
        <begin position="1"/>
        <end position="20"/>
    </location>
</feature>
<evidence type="ECO:0000256" key="6">
    <source>
        <dbReference type="SAM" id="Phobius"/>
    </source>
</evidence>
<evidence type="ECO:0000256" key="4">
    <source>
        <dbReference type="ARBA" id="ARBA00022777"/>
    </source>
</evidence>
<keyword evidence="5" id="KW-0378">Hydrolase</keyword>
<evidence type="ECO:0000256" key="1">
    <source>
        <dbReference type="ARBA" id="ARBA00004370"/>
    </source>
</evidence>
<evidence type="ECO:0000313" key="9">
    <source>
        <dbReference type="EMBL" id="NFV80655.1"/>
    </source>
</evidence>
<dbReference type="EMBL" id="JAAIYP010000038">
    <property type="protein sequence ID" value="NFV80655.1"/>
    <property type="molecule type" value="Genomic_DNA"/>
</dbReference>
<proteinExistence type="predicted"/>
<dbReference type="SMART" id="SM00304">
    <property type="entry name" value="HAMP"/>
    <property type="match status" value="1"/>
</dbReference>
<dbReference type="PANTHER" id="PTHR43156">
    <property type="entry name" value="STAGE II SPORULATION PROTEIN E-RELATED"/>
    <property type="match status" value="1"/>
</dbReference>
<evidence type="ECO:0000256" key="2">
    <source>
        <dbReference type="ARBA" id="ARBA00022553"/>
    </source>
</evidence>
<keyword evidence="6" id="KW-0812">Transmembrane</keyword>
<dbReference type="GO" id="GO:0007165">
    <property type="term" value="P:signal transduction"/>
    <property type="evidence" value="ECO:0007669"/>
    <property type="project" value="InterPro"/>
</dbReference>
<dbReference type="AlphaFoldDB" id="A0A7C9UZE6"/>
<feature type="chain" id="PRO_5029003537" evidence="7">
    <location>
        <begin position="21"/>
        <end position="791"/>
    </location>
</feature>
<sequence>MKFQARLVLLVTALLSATIAVDTGVHAWKTYDALLQGAQRSAERVARLMARSAAFGAHVGRDLETVTGDMMVAQARLTALYVAAAERAGQPPETISRTLARIAETSLIDEFWITDEKGHAYIHSVEGVDFTFDPDPERQPQAHLFWPLLTGASDQVVQEARRRELDDKVFKYVAVTGVDHRRIVELGIHVDFLDQLSARMGLNGLIGALVGEGDINAIWVLNRGLDTLAHASLYGTPANPEPNSLETQTLSQVMTQGESAYVMEGDQLTVIAPVRDGETVIGAALVRMSTDYMDRALRSQMWTAAVTGLAIILLGAVVAVVLARRQSRPIEAMTKAARAIEKGRFDPATLEAMSARRDEFGTLAKVFVAMAREVAAREERLDGLVRARTAEIEHKHTLLMKAHRRIDEELEIARSFQIAMLPRGFIQDTNHEVFGFMVPAREVGGDFYDHFPLDEHRLCLVVGDVSGKGVPAALFMVQARSAIRAAVAAGQGPAEALASVNDALIGNNPLELFVTVFLAVYDSASGVLTFANAGHPPPLVVDPDGMVSPLPRPGGMVVAALPGLRFGEACQTLQPGQSLVIYSDGITEGMDESGALFGDARLSVVLKQGLGLSAQAMAHHAAKAVADFAGSSEQADDITCLVLRCLRTIPTVRQGRLELVFADSIEDIPRVIAAAETFCTSHGVTPRVFGTVQLALDEWLANVINHAWSEAGPHRGEVTLVLDDSRLVLAIKDDGPAFNPLERAAPDLDSPLEERAIGGLGIHLIRSMMDEVRYARDQGHNVLTLVKRLEE</sequence>
<dbReference type="Gene3D" id="3.30.565.10">
    <property type="entry name" value="Histidine kinase-like ATPase, C-terminal domain"/>
    <property type="match status" value="1"/>
</dbReference>
<dbReference type="InterPro" id="IPR001932">
    <property type="entry name" value="PPM-type_phosphatase-like_dom"/>
</dbReference>
<keyword evidence="3" id="KW-0808">Transferase</keyword>
<feature type="domain" description="HAMP" evidence="8">
    <location>
        <begin position="324"/>
        <end position="379"/>
    </location>
</feature>
<dbReference type="Gene3D" id="3.60.40.10">
    <property type="entry name" value="PPM-type phosphatase domain"/>
    <property type="match status" value="1"/>
</dbReference>
<dbReference type="Pfam" id="PF13581">
    <property type="entry name" value="HATPase_c_2"/>
    <property type="match status" value="1"/>
</dbReference>
<keyword evidence="10" id="KW-1185">Reference proteome</keyword>
<name>A0A7C9UZE6_9PROT</name>
<dbReference type="InterPro" id="IPR036457">
    <property type="entry name" value="PPM-type-like_dom_sf"/>
</dbReference>
<dbReference type="GO" id="GO:0016020">
    <property type="term" value="C:membrane"/>
    <property type="evidence" value="ECO:0007669"/>
    <property type="project" value="UniProtKB-SubCell"/>
</dbReference>
<dbReference type="SUPFAM" id="SSF81606">
    <property type="entry name" value="PP2C-like"/>
    <property type="match status" value="1"/>
</dbReference>
<dbReference type="PROSITE" id="PS50885">
    <property type="entry name" value="HAMP"/>
    <property type="match status" value="1"/>
</dbReference>
<dbReference type="CDD" id="cd16936">
    <property type="entry name" value="HATPase_RsbW-like"/>
    <property type="match status" value="1"/>
</dbReference>
<organism evidence="9 10">
    <name type="scientific">Magnetospirillum aberrantis SpK</name>
    <dbReference type="NCBI Taxonomy" id="908842"/>
    <lineage>
        <taxon>Bacteria</taxon>
        <taxon>Pseudomonadati</taxon>
        <taxon>Pseudomonadota</taxon>
        <taxon>Alphaproteobacteria</taxon>
        <taxon>Rhodospirillales</taxon>
        <taxon>Rhodospirillaceae</taxon>
        <taxon>Magnetospirillum</taxon>
    </lineage>
</organism>
<comment type="caution">
    <text evidence="9">The sequence shown here is derived from an EMBL/GenBank/DDBJ whole genome shotgun (WGS) entry which is preliminary data.</text>
</comment>
<accession>A0A7C9UZE6</accession>
<dbReference type="GO" id="GO:0016301">
    <property type="term" value="F:kinase activity"/>
    <property type="evidence" value="ECO:0007669"/>
    <property type="project" value="UniProtKB-KW"/>
</dbReference>
<evidence type="ECO:0000313" key="10">
    <source>
        <dbReference type="Proteomes" id="UP000480684"/>
    </source>
</evidence>
<dbReference type="Pfam" id="PF07228">
    <property type="entry name" value="SpoIIE"/>
    <property type="match status" value="1"/>
</dbReference>
<keyword evidence="2" id="KW-0597">Phosphoprotein</keyword>